<dbReference type="KEGG" id="tom:BWR18_13570"/>
<dbReference type="OrthoDB" id="8068570at2"/>
<keyword evidence="2" id="KW-1185">Reference proteome</keyword>
<dbReference type="EMBL" id="CP019312">
    <property type="protein sequence ID" value="APX12595.1"/>
    <property type="molecule type" value="Genomic_DNA"/>
</dbReference>
<evidence type="ECO:0000313" key="2">
    <source>
        <dbReference type="Proteomes" id="UP000186336"/>
    </source>
</evidence>
<sequence length="238" mass="26716">MTIQFPGNAAPFIATSRNILVSQGITLTIGTDFEEYRDIVAEERPMQKLGAPFDPDLHGLNRSNAFWLIGRSEDGELIHTQAAKRVRLSARPLSGYLLRQFRAFPPPLKGVDLARSRFRATPGTHKINGMAAYHGEFWVAPERGKYRGVGLAPVLGRTGMLEMMQRWDPDWIYGFILNVVAYKGFAARIGYLHLEPSVLKWVVEGRDAPIDTFLAYNSREDLEYLLDIPLSDVVPEAA</sequence>
<evidence type="ECO:0008006" key="3">
    <source>
        <dbReference type="Google" id="ProtNLM"/>
    </source>
</evidence>
<protein>
    <recommendedName>
        <fullName evidence="3">GNAT family N-acetyltransferase</fullName>
    </recommendedName>
</protein>
<dbReference type="AlphaFoldDB" id="A0A1P8MWY2"/>
<evidence type="ECO:0000313" key="1">
    <source>
        <dbReference type="EMBL" id="APX12595.1"/>
    </source>
</evidence>
<accession>A0A1P8MWY2</accession>
<gene>
    <name evidence="1" type="ORF">BWR18_13570</name>
</gene>
<dbReference type="RefSeq" id="WP_076628990.1">
    <property type="nucleotide sequence ID" value="NZ_CP019312.1"/>
</dbReference>
<proteinExistence type="predicted"/>
<name>A0A1P8MWY2_9RHOB</name>
<dbReference type="Proteomes" id="UP000186336">
    <property type="component" value="Chromosome"/>
</dbReference>
<reference evidence="1 2" key="1">
    <citation type="submission" date="2017-01" db="EMBL/GenBank/DDBJ databases">
        <title>Complete genome of Tateyamaria omphalii DOK1-4 isolated from seawater in Dokdo.</title>
        <authorList>
            <person name="Kim J.H."/>
            <person name="Chi W.-J."/>
        </authorList>
    </citation>
    <scope>NUCLEOTIDE SEQUENCE [LARGE SCALE GENOMIC DNA]</scope>
    <source>
        <strain evidence="1 2">DOK1-4</strain>
    </source>
</reference>
<organism evidence="1 2">
    <name type="scientific">Tateyamaria omphalii</name>
    <dbReference type="NCBI Taxonomy" id="299262"/>
    <lineage>
        <taxon>Bacteria</taxon>
        <taxon>Pseudomonadati</taxon>
        <taxon>Pseudomonadota</taxon>
        <taxon>Alphaproteobacteria</taxon>
        <taxon>Rhodobacterales</taxon>
        <taxon>Roseobacteraceae</taxon>
        <taxon>Tateyamaria</taxon>
    </lineage>
</organism>